<proteinExistence type="predicted"/>
<name>A0A443JCF5_9MICO</name>
<accession>A0A443JCF5</accession>
<gene>
    <name evidence="1" type="ORF">D8Y23_10070</name>
</gene>
<sequence>MVESALLKIPTVQLRQVFFEGLKNPLWVRPLLNAGAFSKPPEPRPTSDGYIYDPYWPEISYLTRISSEVPADVVDVFLALEHSSNPWVRRAVFEIGARIPADEAVRLIPLLRKWQASGFGWRTDSHDLVAFAVTLLEGGRRKEGRWLANTLFEPRRADSADEPHKPVVGLDDYWYADALPKIVPALGADALKALIGWLRSYVAINGHASGAQDFSGMDRPSIAEPRSGYDRPEDALIDAARDQGMIAASREPDETIELFLKPRVKLLRKIAIYVVRECMHREVESGGDAHRFVAAARRLLSESESDDEYLRVEYAHLARIATQIDYSVSSVITPFLEQAYRADLAWMRERLVPEGTDPGQAEAEIQDKADRYRHGWLAAIGHDALPPELQEELAKLDATHGEIEKPLEPLGQVTTWTGPNAHTSQEEMAEMAPLELVACLAGWHDTDGRWGPNPSHEGQGRALAALLATYPMAFHGVPALGEKLRPTYLRAILQGWDAALKADLELDWRQVAELVEFVLGHDLESTLPAEGDDFDDDKNFRGAKDAAVDLLKQLVKPRETPAMNDVYAERFARLLMRDADDESAWTEYDAYIPSGGGWDPLTMSLNWQWPSRIRALAVAATHPGDTPWKQEALAALDKELARVDRHGAGRAAIGEKLGQLYLHARPWLDTRLQLLVGTQSEISTDQQVVLTTAMATHGYHPDLYDLFDDAMQAALRVGNSLRAGWSGESEPLTRIGEWVIDAVIFGHRTTQGQLFQAFFSEMSPKTRAEALGKVAWSFSRATHVDDEIRDRFGRLWDERIAHAQAHPDESQELEGIFWLAKGQAFSSDWWLPRLRAALELEPSIATERYMISKELAESSKDDPATALAVLKLLLHQRSAGSRVYYDMSRHAVPVVIANAITSGDAELAEEADAFMNELGARGLHTLEDEVRAVIDGAVTIDDVDE</sequence>
<evidence type="ECO:0000313" key="2">
    <source>
        <dbReference type="Proteomes" id="UP000285970"/>
    </source>
</evidence>
<protein>
    <submittedName>
        <fullName evidence="1">Uncharacterized protein</fullName>
    </submittedName>
</protein>
<dbReference type="EMBL" id="RBZY01000032">
    <property type="protein sequence ID" value="RWR18237.1"/>
    <property type="molecule type" value="Genomic_DNA"/>
</dbReference>
<comment type="caution">
    <text evidence="1">The sequence shown here is derived from an EMBL/GenBank/DDBJ whole genome shotgun (WGS) entry which is preliminary data.</text>
</comment>
<dbReference type="Proteomes" id="UP000285970">
    <property type="component" value="Unassembled WGS sequence"/>
</dbReference>
<evidence type="ECO:0000313" key="1">
    <source>
        <dbReference type="EMBL" id="RWR18237.1"/>
    </source>
</evidence>
<reference evidence="1 2" key="1">
    <citation type="journal article" date="2018" name="Front. Microbiol.">
        <title>Novel Insights Into Bacterial Dimethylsulfoniopropionate Catabolism in the East China Sea.</title>
        <authorList>
            <person name="Liu J."/>
            <person name="Liu J."/>
            <person name="Zhang S.H."/>
            <person name="Liang J."/>
            <person name="Lin H."/>
            <person name="Song D."/>
            <person name="Yang G.P."/>
            <person name="Todd J.D."/>
            <person name="Zhang X.H."/>
        </authorList>
    </citation>
    <scope>NUCLEOTIDE SEQUENCE [LARGE SCALE GENOMIC DNA]</scope>
    <source>
        <strain evidence="1 2">ZYFD042</strain>
    </source>
</reference>
<organism evidence="1 2">
    <name type="scientific">Microbacterium enclense</name>
    <dbReference type="NCBI Taxonomy" id="993073"/>
    <lineage>
        <taxon>Bacteria</taxon>
        <taxon>Bacillati</taxon>
        <taxon>Actinomycetota</taxon>
        <taxon>Actinomycetes</taxon>
        <taxon>Micrococcales</taxon>
        <taxon>Microbacteriaceae</taxon>
        <taxon>Microbacterium</taxon>
    </lineage>
</organism>
<dbReference type="AlphaFoldDB" id="A0A443JCF5"/>